<accession>A0A1D1VUI1</accession>
<dbReference type="Proteomes" id="UP000186922">
    <property type="component" value="Unassembled WGS sequence"/>
</dbReference>
<protein>
    <submittedName>
        <fullName evidence="1">Uncharacterized protein</fullName>
    </submittedName>
</protein>
<dbReference type="OrthoDB" id="10197289at2759"/>
<gene>
    <name evidence="1" type="primary">RvY_12830-1</name>
    <name evidence="1" type="synonym">RvY_12830.1</name>
    <name evidence="1" type="ORF">RvY_12830</name>
</gene>
<comment type="caution">
    <text evidence="1">The sequence shown here is derived from an EMBL/GenBank/DDBJ whole genome shotgun (WGS) entry which is preliminary data.</text>
</comment>
<organism evidence="1 2">
    <name type="scientific">Ramazzottius varieornatus</name>
    <name type="common">Water bear</name>
    <name type="synonym">Tardigrade</name>
    <dbReference type="NCBI Taxonomy" id="947166"/>
    <lineage>
        <taxon>Eukaryota</taxon>
        <taxon>Metazoa</taxon>
        <taxon>Ecdysozoa</taxon>
        <taxon>Tardigrada</taxon>
        <taxon>Eutardigrada</taxon>
        <taxon>Parachela</taxon>
        <taxon>Hypsibioidea</taxon>
        <taxon>Ramazzottiidae</taxon>
        <taxon>Ramazzottius</taxon>
    </lineage>
</organism>
<keyword evidence="2" id="KW-1185">Reference proteome</keyword>
<name>A0A1D1VUI1_RAMVA</name>
<evidence type="ECO:0000313" key="2">
    <source>
        <dbReference type="Proteomes" id="UP000186922"/>
    </source>
</evidence>
<dbReference type="EMBL" id="BDGG01000008">
    <property type="protein sequence ID" value="GAV02239.1"/>
    <property type="molecule type" value="Genomic_DNA"/>
</dbReference>
<sequence length="134" mass="14368">MLQQCRNDEDICRVTAVTLPIAGIAQSTVVPTINRGCFRSSDLNTGIGLYSPPLGARSSSCQSYTENQRISRTCRCNFDNCNSWSATQLQNNDVSGNTGSGYQGGYYNSGSTVGANVVMGLSTAFLMALSRIYV</sequence>
<proteinExistence type="predicted"/>
<reference evidence="1 2" key="1">
    <citation type="journal article" date="2016" name="Nat. Commun.">
        <title>Extremotolerant tardigrade genome and improved radiotolerance of human cultured cells by tardigrade-unique protein.</title>
        <authorList>
            <person name="Hashimoto T."/>
            <person name="Horikawa D.D."/>
            <person name="Saito Y."/>
            <person name="Kuwahara H."/>
            <person name="Kozuka-Hata H."/>
            <person name="Shin-I T."/>
            <person name="Minakuchi Y."/>
            <person name="Ohishi K."/>
            <person name="Motoyama A."/>
            <person name="Aizu T."/>
            <person name="Enomoto A."/>
            <person name="Kondo K."/>
            <person name="Tanaka S."/>
            <person name="Hara Y."/>
            <person name="Koshikawa S."/>
            <person name="Sagara H."/>
            <person name="Miura T."/>
            <person name="Yokobori S."/>
            <person name="Miyagawa K."/>
            <person name="Suzuki Y."/>
            <person name="Kubo T."/>
            <person name="Oyama M."/>
            <person name="Kohara Y."/>
            <person name="Fujiyama A."/>
            <person name="Arakawa K."/>
            <person name="Katayama T."/>
            <person name="Toyoda A."/>
            <person name="Kunieda T."/>
        </authorList>
    </citation>
    <scope>NUCLEOTIDE SEQUENCE [LARGE SCALE GENOMIC DNA]</scope>
    <source>
        <strain evidence="1 2">YOKOZUNA-1</strain>
    </source>
</reference>
<dbReference type="AlphaFoldDB" id="A0A1D1VUI1"/>
<evidence type="ECO:0000313" key="1">
    <source>
        <dbReference type="EMBL" id="GAV02239.1"/>
    </source>
</evidence>